<dbReference type="InterPro" id="IPR025528">
    <property type="entry name" value="BrnA_antitoxin"/>
</dbReference>
<evidence type="ECO:0000313" key="3">
    <source>
        <dbReference type="Proteomes" id="UP001224781"/>
    </source>
</evidence>
<sequence length="106" mass="12120">MTIKFSSKRPLTKEEEVEVQRMIDRDPEAPEATDEQLAQAKSFRQVFPELAESIDREIARRGRPKAESHKTSVTIRLDPDIVAHYKASGKGWQSRMNNDLRKVAGL</sequence>
<feature type="compositionally biased region" description="Basic and acidic residues" evidence="1">
    <location>
        <begin position="11"/>
        <end position="28"/>
    </location>
</feature>
<feature type="region of interest" description="Disordered" evidence="1">
    <location>
        <begin position="1"/>
        <end position="37"/>
    </location>
</feature>
<evidence type="ECO:0000313" key="2">
    <source>
        <dbReference type="EMBL" id="MDQ1186507.1"/>
    </source>
</evidence>
<name>A0ABU0UNG7_9HYPH</name>
<evidence type="ECO:0000256" key="1">
    <source>
        <dbReference type="SAM" id="MobiDB-lite"/>
    </source>
</evidence>
<dbReference type="Pfam" id="PF14384">
    <property type="entry name" value="BrnA_antitoxin"/>
    <property type="match status" value="1"/>
</dbReference>
<comment type="caution">
    <text evidence="2">The sequence shown here is derived from an EMBL/GenBank/DDBJ whole genome shotgun (WGS) entry which is preliminary data.</text>
</comment>
<reference evidence="2 3" key="1">
    <citation type="submission" date="2023-07" db="EMBL/GenBank/DDBJ databases">
        <title>Functional and genomic diversity of the sorghum phyllosphere microbiome.</title>
        <authorList>
            <person name="Shade A."/>
        </authorList>
    </citation>
    <scope>NUCLEOTIDE SEQUENCE [LARGE SCALE GENOMIC DNA]</scope>
    <source>
        <strain evidence="2 3">SORGH_AS_1126</strain>
    </source>
</reference>
<keyword evidence="3" id="KW-1185">Reference proteome</keyword>
<gene>
    <name evidence="2" type="ORF">QE408_003650</name>
</gene>
<dbReference type="EMBL" id="JAUTBL010000002">
    <property type="protein sequence ID" value="MDQ1186507.1"/>
    <property type="molecule type" value="Genomic_DNA"/>
</dbReference>
<accession>A0ABU0UNG7</accession>
<protein>
    <submittedName>
        <fullName evidence="2">Uncharacterized protein (DUF4415 family)</fullName>
    </submittedName>
</protein>
<organism evidence="2 3">
    <name type="scientific">Agrobacterium larrymoorei</name>
    <dbReference type="NCBI Taxonomy" id="160699"/>
    <lineage>
        <taxon>Bacteria</taxon>
        <taxon>Pseudomonadati</taxon>
        <taxon>Pseudomonadota</taxon>
        <taxon>Alphaproteobacteria</taxon>
        <taxon>Hyphomicrobiales</taxon>
        <taxon>Rhizobiaceae</taxon>
        <taxon>Rhizobium/Agrobacterium group</taxon>
        <taxon>Agrobacterium</taxon>
    </lineage>
</organism>
<dbReference type="RefSeq" id="WP_306933533.1">
    <property type="nucleotide sequence ID" value="NZ_JAUTBL010000002.1"/>
</dbReference>
<proteinExistence type="predicted"/>
<dbReference type="Proteomes" id="UP001224781">
    <property type="component" value="Unassembled WGS sequence"/>
</dbReference>